<dbReference type="InterPro" id="IPR037233">
    <property type="entry name" value="CcmK-like_sf"/>
</dbReference>
<comment type="subcellular location">
    <subcellularLocation>
        <location evidence="1">Bacterial microcompartment</location>
    </subcellularLocation>
</comment>
<dbReference type="AlphaFoldDB" id="A7B0E8"/>
<comment type="similarity">
    <text evidence="3">Belongs to the bacterial microcompartments protein family.</text>
</comment>
<dbReference type="GO" id="GO:0031469">
    <property type="term" value="C:bacterial microcompartment"/>
    <property type="evidence" value="ECO:0007669"/>
    <property type="project" value="UniProtKB-SubCell"/>
</dbReference>
<sequence>MDMAEAVGMLEVFGLATAFAAADAGCKAGNVWLENFDKNKPGNADELPVPLIVMIKFRGSVSDVQAALEAAKAKAEQLAGVVNEYEIARPTEDTEKMLKISAFDKGTPHKINKEEIEEI</sequence>
<dbReference type="SUPFAM" id="SSF143414">
    <property type="entry name" value="CcmK-like"/>
    <property type="match status" value="1"/>
</dbReference>
<evidence type="ECO:0000256" key="1">
    <source>
        <dbReference type="ARBA" id="ARBA00024322"/>
    </source>
</evidence>
<dbReference type="Proteomes" id="UP000004410">
    <property type="component" value="Unassembled WGS sequence"/>
</dbReference>
<evidence type="ECO:0000313" key="5">
    <source>
        <dbReference type="EMBL" id="EDN78614.1"/>
    </source>
</evidence>
<dbReference type="PANTHER" id="PTHR33941">
    <property type="entry name" value="PROPANEDIOL UTILIZATION PROTEIN PDUA"/>
    <property type="match status" value="1"/>
</dbReference>
<accession>A7B0E8</accession>
<reference evidence="5 6" key="2">
    <citation type="submission" date="2007-06" db="EMBL/GenBank/DDBJ databases">
        <title>Draft genome sequence of Ruminococcus gnavus (ATCC 29149).</title>
        <authorList>
            <person name="Sudarsanam P."/>
            <person name="Ley R."/>
            <person name="Guruge J."/>
            <person name="Turnbaugh P.J."/>
            <person name="Mahowald M."/>
            <person name="Liep D."/>
            <person name="Gordon J."/>
        </authorList>
    </citation>
    <scope>NUCLEOTIDE SEQUENCE [LARGE SCALE GENOMIC DNA]</scope>
    <source>
        <strain evidence="5 6">ATCC 29149</strain>
    </source>
</reference>
<dbReference type="PROSITE" id="PS51930">
    <property type="entry name" value="BMC_2"/>
    <property type="match status" value="1"/>
</dbReference>
<proteinExistence type="inferred from homology"/>
<dbReference type="EMBL" id="AAYG02000009">
    <property type="protein sequence ID" value="EDN78614.1"/>
    <property type="molecule type" value="Genomic_DNA"/>
</dbReference>
<feature type="domain" description="BMC" evidence="4">
    <location>
        <begin position="6"/>
        <end position="99"/>
    </location>
</feature>
<evidence type="ECO:0000256" key="2">
    <source>
        <dbReference type="ARBA" id="ARBA00024446"/>
    </source>
</evidence>
<dbReference type="SMART" id="SM00877">
    <property type="entry name" value="BMC"/>
    <property type="match status" value="1"/>
</dbReference>
<dbReference type="Pfam" id="PF00936">
    <property type="entry name" value="BMC"/>
    <property type="match status" value="1"/>
</dbReference>
<keyword evidence="2" id="KW-1283">Bacterial microcompartment</keyword>
<comment type="caution">
    <text evidence="5">The sequence shown here is derived from an EMBL/GenBank/DDBJ whole genome shotgun (WGS) entry which is preliminary data.</text>
</comment>
<dbReference type="InterPro" id="IPR050575">
    <property type="entry name" value="BMC_shell"/>
</dbReference>
<evidence type="ECO:0000313" key="6">
    <source>
        <dbReference type="Proteomes" id="UP000004410"/>
    </source>
</evidence>
<dbReference type="InterPro" id="IPR000249">
    <property type="entry name" value="BMC_dom"/>
</dbReference>
<dbReference type="PaxDb" id="411470-RUMGNA_01024"/>
<evidence type="ECO:0000259" key="4">
    <source>
        <dbReference type="PROSITE" id="PS51930"/>
    </source>
</evidence>
<dbReference type="InterPro" id="IPR044872">
    <property type="entry name" value="CcmK/CsoS1_BMC"/>
</dbReference>
<dbReference type="Gene3D" id="3.30.70.1710">
    <property type="match status" value="1"/>
</dbReference>
<organism evidence="5 6">
    <name type="scientific">Mediterraneibacter gnavus (strain ATCC 29149 / DSM 114966 / JCM 6515 / VPI C7-9)</name>
    <name type="common">Ruminococcus gnavus</name>
    <dbReference type="NCBI Taxonomy" id="411470"/>
    <lineage>
        <taxon>Bacteria</taxon>
        <taxon>Bacillati</taxon>
        <taxon>Bacillota</taxon>
        <taxon>Clostridia</taxon>
        <taxon>Lachnospirales</taxon>
        <taxon>Lachnospiraceae</taxon>
        <taxon>Mediterraneibacter</taxon>
    </lineage>
</organism>
<reference evidence="5 6" key="1">
    <citation type="submission" date="2007-04" db="EMBL/GenBank/DDBJ databases">
        <authorList>
            <person name="Fulton L."/>
            <person name="Clifton S."/>
            <person name="Fulton B."/>
            <person name="Xu J."/>
            <person name="Minx P."/>
            <person name="Pepin K.H."/>
            <person name="Johnson M."/>
            <person name="Thiruvilangam P."/>
            <person name="Bhonagiri V."/>
            <person name="Nash W.E."/>
            <person name="Mardis E.R."/>
            <person name="Wilson R.K."/>
        </authorList>
    </citation>
    <scope>NUCLEOTIDE SEQUENCE [LARGE SCALE GENOMIC DNA]</scope>
    <source>
        <strain evidence="5 6">ATCC 29149</strain>
    </source>
</reference>
<gene>
    <name evidence="5" type="ORF">RUMGNA_01024</name>
</gene>
<name>A7B0E8_MEDG7</name>
<dbReference type="eggNOG" id="COG4577">
    <property type="taxonomic scope" value="Bacteria"/>
</dbReference>
<evidence type="ECO:0000256" key="3">
    <source>
        <dbReference type="PROSITE-ProRule" id="PRU01278"/>
    </source>
</evidence>
<protein>
    <submittedName>
        <fullName evidence="5">BMC domain protein</fullName>
    </submittedName>
</protein>
<dbReference type="PANTHER" id="PTHR33941:SF11">
    <property type="entry name" value="BACTERIAL MICROCOMPARTMENT SHELL PROTEIN PDUJ"/>
    <property type="match status" value="1"/>
</dbReference>